<dbReference type="Gene3D" id="3.30.460.10">
    <property type="entry name" value="Beta Polymerase, domain 2"/>
    <property type="match status" value="1"/>
</dbReference>
<keyword evidence="4" id="KW-1185">Reference proteome</keyword>
<dbReference type="Proteomes" id="UP001153387">
    <property type="component" value="Unassembled WGS sequence"/>
</dbReference>
<evidence type="ECO:0000259" key="1">
    <source>
        <dbReference type="Pfam" id="PF14540"/>
    </source>
</evidence>
<dbReference type="Pfam" id="PF14540">
    <property type="entry name" value="NTF-like"/>
    <property type="match status" value="1"/>
</dbReference>
<sequence>MKRLEDTNLFYTALFGSDERLCGLLLVKNLEGSPSLIGGMDRLILALYEDGHIEGKAPEEHWKWSDMTIMVRRSTPERLNAWIAGGEHWQPFFQWLTNGEVLLDRDGYLANTRDRLDRWPEQLRERRLISEYSRFLGAYLEAKQNLKDQHAMDAYTNILAALNHWAHIAIIEETLHPEPSVWEQVRRVNPGIFKLYDELTSSGETMEQRVNLVILAVEFAVLTKMKTSSSLLLRILQSRPEPWSLSELQDHPALSDLHLELTPLLRKLAHRGYVAETTRGVKEHGLHLLDLRYTASGFE</sequence>
<dbReference type="InterPro" id="IPR054515">
    <property type="entry name" value="YgxA-like_substrate-bd"/>
</dbReference>
<reference evidence="3 4" key="1">
    <citation type="submission" date="2022-10" db="EMBL/GenBank/DDBJ databases">
        <title>Comparative genomic analysis of Cohnella hashimotonis sp. nov., isolated from the International Space Station.</title>
        <authorList>
            <person name="Simpson A."/>
            <person name="Venkateswaran K."/>
        </authorList>
    </citation>
    <scope>NUCLEOTIDE SEQUENCE [LARGE SCALE GENOMIC DNA]</scope>
    <source>
        <strain evidence="3 4">DSM 18997</strain>
    </source>
</reference>
<organism evidence="3 4">
    <name type="scientific">Cohnella ginsengisoli</name>
    <dbReference type="NCBI Taxonomy" id="425004"/>
    <lineage>
        <taxon>Bacteria</taxon>
        <taxon>Bacillati</taxon>
        <taxon>Bacillota</taxon>
        <taxon>Bacilli</taxon>
        <taxon>Bacillales</taxon>
        <taxon>Paenibacillaceae</taxon>
        <taxon>Cohnella</taxon>
    </lineage>
</organism>
<dbReference type="InterPro" id="IPR043519">
    <property type="entry name" value="NT_sf"/>
</dbReference>
<dbReference type="Pfam" id="PF22339">
    <property type="entry name" value="YgxA-like_sub_bind"/>
    <property type="match status" value="1"/>
</dbReference>
<dbReference type="RefSeq" id="WP_277565728.1">
    <property type="nucleotide sequence ID" value="NZ_JAPDHZ010000003.1"/>
</dbReference>
<evidence type="ECO:0000313" key="4">
    <source>
        <dbReference type="Proteomes" id="UP001153387"/>
    </source>
</evidence>
<dbReference type="Gene3D" id="1.20.120.330">
    <property type="entry name" value="Nucleotidyltransferases domain 2"/>
    <property type="match status" value="1"/>
</dbReference>
<dbReference type="InterPro" id="IPR029348">
    <property type="entry name" value="NTF-like"/>
</dbReference>
<protein>
    <submittedName>
        <fullName evidence="3">Nucleotidyltransferase-like protein</fullName>
    </submittedName>
</protein>
<comment type="caution">
    <text evidence="3">The sequence shown here is derived from an EMBL/GenBank/DDBJ whole genome shotgun (WGS) entry which is preliminary data.</text>
</comment>
<gene>
    <name evidence="3" type="ORF">OMP38_14290</name>
</gene>
<feature type="domain" description="YgxA-like substrate binding" evidence="2">
    <location>
        <begin position="127"/>
        <end position="223"/>
    </location>
</feature>
<dbReference type="Gene3D" id="1.10.10.10">
    <property type="entry name" value="Winged helix-like DNA-binding domain superfamily/Winged helix DNA-binding domain"/>
    <property type="match status" value="1"/>
</dbReference>
<evidence type="ECO:0000313" key="3">
    <source>
        <dbReference type="EMBL" id="MDG0791886.1"/>
    </source>
</evidence>
<dbReference type="AlphaFoldDB" id="A0A9X4QMY6"/>
<proteinExistence type="predicted"/>
<dbReference type="InterPro" id="IPR036388">
    <property type="entry name" value="WH-like_DNA-bd_sf"/>
</dbReference>
<feature type="domain" description="Nucleotidyltransferase-like" evidence="1">
    <location>
        <begin position="17"/>
        <end position="124"/>
    </location>
</feature>
<evidence type="ECO:0000259" key="2">
    <source>
        <dbReference type="Pfam" id="PF22339"/>
    </source>
</evidence>
<dbReference type="EMBL" id="JAPDHZ010000003">
    <property type="protein sequence ID" value="MDG0791886.1"/>
    <property type="molecule type" value="Genomic_DNA"/>
</dbReference>
<accession>A0A9X4QMY6</accession>
<name>A0A9X4QMY6_9BACL</name>